<gene>
    <name evidence="1" type="ORF">NEF87_000196</name>
</gene>
<reference evidence="1" key="1">
    <citation type="submission" date="2022-09" db="EMBL/GenBank/DDBJ databases">
        <title>Actin cytoskeleton and complex cell architecture in an #Asgard archaeon.</title>
        <authorList>
            <person name="Ponce Toledo R.I."/>
            <person name="Schleper C."/>
            <person name="Rodrigues Oliveira T."/>
            <person name="Wollweber F."/>
            <person name="Xu J."/>
            <person name="Rittmann S."/>
            <person name="Klingl A."/>
            <person name="Pilhofer M."/>
        </authorList>
    </citation>
    <scope>NUCLEOTIDE SEQUENCE</scope>
    <source>
        <strain evidence="1">B-35</strain>
    </source>
</reference>
<dbReference type="Proteomes" id="UP001208689">
    <property type="component" value="Chromosome"/>
</dbReference>
<evidence type="ECO:0000313" key="1">
    <source>
        <dbReference type="EMBL" id="UYP43911.1"/>
    </source>
</evidence>
<sequence>MKKITLKLSEDLLENVRDVFKQHKPHRKADYFSDVVREVLYEFLENHGEENNGN</sequence>
<organism evidence="1 2">
    <name type="scientific">Candidatus Lokiarchaeum ossiferum</name>
    <dbReference type="NCBI Taxonomy" id="2951803"/>
    <lineage>
        <taxon>Archaea</taxon>
        <taxon>Promethearchaeati</taxon>
        <taxon>Promethearchaeota</taxon>
        <taxon>Promethearchaeia</taxon>
        <taxon>Promethearchaeales</taxon>
        <taxon>Promethearchaeaceae</taxon>
        <taxon>Candidatus Lokiarchaeum</taxon>
    </lineage>
</organism>
<evidence type="ECO:0000313" key="2">
    <source>
        <dbReference type="Proteomes" id="UP001208689"/>
    </source>
</evidence>
<keyword evidence="2" id="KW-1185">Reference proteome</keyword>
<protein>
    <recommendedName>
        <fullName evidence="3">Ribbon-helix-helix protein CopG domain-containing protein</fullName>
    </recommendedName>
</protein>
<proteinExistence type="predicted"/>
<accession>A0ABY6HKG8</accession>
<dbReference type="EMBL" id="CP104013">
    <property type="protein sequence ID" value="UYP43911.1"/>
    <property type="molecule type" value="Genomic_DNA"/>
</dbReference>
<name>A0ABY6HKG8_9ARCH</name>
<evidence type="ECO:0008006" key="3">
    <source>
        <dbReference type="Google" id="ProtNLM"/>
    </source>
</evidence>